<evidence type="ECO:0000256" key="2">
    <source>
        <dbReference type="HAMAP-Rule" id="MF_01139"/>
    </source>
</evidence>
<dbReference type="InterPro" id="IPR001441">
    <property type="entry name" value="UPP_synth-like"/>
</dbReference>
<comment type="caution">
    <text evidence="2">Lacks conserved residue(s) required for the propagation of feature annotation.</text>
</comment>
<organism evidence="3 4">
    <name type="scientific">Candidatus Paraluminiphilus aquimaris</name>
    <dbReference type="NCBI Taxonomy" id="2518994"/>
    <lineage>
        <taxon>Bacteria</taxon>
        <taxon>Pseudomonadati</taxon>
        <taxon>Pseudomonadota</taxon>
        <taxon>Gammaproteobacteria</taxon>
        <taxon>Cellvibrionales</taxon>
        <taxon>Halieaceae</taxon>
        <taxon>Candidatus Paraluminiphilus</taxon>
    </lineage>
</organism>
<dbReference type="InterPro" id="IPR018520">
    <property type="entry name" value="UPP_synth-like_CS"/>
</dbReference>
<comment type="function">
    <text evidence="2">Catalyzes the sequential condensation of isopentenyl diphosphate (IPP) with (2E,6E)-farnesyl diphosphate (E,E-FPP) to yield (2Z,6Z,10Z,14Z,18Z,22Z,26Z,30Z,34E,38E)-undecaprenyl diphosphate (di-trans,octa-cis-UPP). UPP is the precursor of glycosyl carrier lipid in the biosynthesis of bacterial cell wall polysaccharide components such as peptidoglycan and lipopolysaccharide.</text>
</comment>
<proteinExistence type="inferred from homology"/>
<dbReference type="PANTHER" id="PTHR10291:SF0">
    <property type="entry name" value="DEHYDRODOLICHYL DIPHOSPHATE SYNTHASE 2"/>
    <property type="match status" value="1"/>
</dbReference>
<keyword evidence="2" id="KW-0460">Magnesium</keyword>
<comment type="similarity">
    <text evidence="2">Belongs to the UPP synthase family.</text>
</comment>
<dbReference type="InterPro" id="IPR036424">
    <property type="entry name" value="UPP_synth-like_sf"/>
</dbReference>
<dbReference type="GO" id="GO:0008834">
    <property type="term" value="F:ditrans,polycis-undecaprenyl-diphosphate synthase [(2E,6E)-farnesyl-diphosphate specific] activity"/>
    <property type="evidence" value="ECO:0007669"/>
    <property type="project" value="UniProtKB-EC"/>
</dbReference>
<feature type="binding site" evidence="2">
    <location>
        <begin position="65"/>
        <end position="67"/>
    </location>
    <ligand>
        <name>substrate</name>
    </ligand>
</feature>
<dbReference type="EMBL" id="CP036501">
    <property type="protein sequence ID" value="UZP75639.1"/>
    <property type="molecule type" value="Genomic_DNA"/>
</dbReference>
<feature type="binding site" evidence="2">
    <location>
        <position position="20"/>
    </location>
    <ligand>
        <name>Mg(2+)</name>
        <dbReference type="ChEBI" id="CHEBI:18420"/>
    </ligand>
</feature>
<feature type="binding site" evidence="2">
    <location>
        <position position="71"/>
    </location>
    <ligand>
        <name>substrate</name>
    </ligand>
</feature>
<dbReference type="SUPFAM" id="SSF64005">
    <property type="entry name" value="Undecaprenyl diphosphate synthase"/>
    <property type="match status" value="1"/>
</dbReference>
<keyword evidence="1 2" id="KW-0808">Transferase</keyword>
<feature type="binding site" evidence="2">
    <location>
        <begin position="194"/>
        <end position="196"/>
    </location>
    <ligand>
        <name>substrate</name>
    </ligand>
</feature>
<keyword evidence="2" id="KW-0573">Peptidoglycan synthesis</keyword>
<dbReference type="Gene3D" id="3.40.1180.10">
    <property type="entry name" value="Decaprenyl diphosphate synthase-like"/>
    <property type="match status" value="1"/>
</dbReference>
<dbReference type="HAMAP" id="MF_01139">
    <property type="entry name" value="ISPT"/>
    <property type="match status" value="1"/>
</dbReference>
<accession>A0ABY6Q993</accession>
<feature type="binding site" evidence="2">
    <location>
        <position position="69"/>
    </location>
    <ligand>
        <name>substrate</name>
    </ligand>
</feature>
<feature type="binding site" evidence="2">
    <location>
        <position position="188"/>
    </location>
    <ligand>
        <name>substrate</name>
    </ligand>
</feature>
<feature type="binding site" evidence="2">
    <location>
        <position position="207"/>
    </location>
    <ligand>
        <name>Mg(2+)</name>
        <dbReference type="ChEBI" id="CHEBI:18420"/>
    </ligand>
</feature>
<keyword evidence="2" id="KW-0133">Cell shape</keyword>
<comment type="cofactor">
    <cofactor evidence="2">
        <name>Mg(2+)</name>
        <dbReference type="ChEBI" id="CHEBI:18420"/>
    </cofactor>
    <text evidence="2">Binds 2 magnesium ions per subunit.</text>
</comment>
<keyword evidence="4" id="KW-1185">Reference proteome</keyword>
<protein>
    <recommendedName>
        <fullName evidence="2">Ditrans,polycis-undecaprenyl-diphosphate synthase ((2E,6E)-farnesyl-diphosphate specific)</fullName>
        <ecNumber evidence="2">2.5.1.31</ecNumber>
    </recommendedName>
    <alternativeName>
        <fullName evidence="2">Ditrans,polycis-undecaprenylcistransferase</fullName>
    </alternativeName>
    <alternativeName>
        <fullName evidence="2">Undecaprenyl diphosphate synthase</fullName>
        <shortName evidence="2">UDS</shortName>
    </alternativeName>
    <alternativeName>
        <fullName evidence="2">Undecaprenyl pyrophosphate synthase</fullName>
        <shortName evidence="2">UPP synthase</shortName>
    </alternativeName>
</protein>
<comment type="subunit">
    <text evidence="2">Homodimer.</text>
</comment>
<dbReference type="Proteomes" id="UP001317963">
    <property type="component" value="Chromosome"/>
</dbReference>
<evidence type="ECO:0000313" key="3">
    <source>
        <dbReference type="EMBL" id="UZP75639.1"/>
    </source>
</evidence>
<keyword evidence="2" id="KW-0961">Cell wall biogenesis/degradation</keyword>
<feature type="binding site" evidence="2">
    <location>
        <position position="37"/>
    </location>
    <ligand>
        <name>substrate</name>
    </ligand>
</feature>
<comment type="catalytic activity">
    <reaction evidence="2">
        <text>8 isopentenyl diphosphate + (2E,6E)-farnesyl diphosphate = di-trans,octa-cis-undecaprenyl diphosphate + 8 diphosphate</text>
        <dbReference type="Rhea" id="RHEA:27551"/>
        <dbReference type="ChEBI" id="CHEBI:33019"/>
        <dbReference type="ChEBI" id="CHEBI:58405"/>
        <dbReference type="ChEBI" id="CHEBI:128769"/>
        <dbReference type="ChEBI" id="CHEBI:175763"/>
        <dbReference type="EC" id="2.5.1.31"/>
    </reaction>
</comment>
<name>A0ABY6Q993_9GAMM</name>
<feature type="active site" evidence="2">
    <location>
        <position position="20"/>
    </location>
</feature>
<keyword evidence="2" id="KW-0479">Metal-binding</keyword>
<dbReference type="CDD" id="cd00475">
    <property type="entry name" value="Cis_IPPS"/>
    <property type="match status" value="1"/>
</dbReference>
<feature type="active site" description="Proton acceptor" evidence="2">
    <location>
        <position position="68"/>
    </location>
</feature>
<dbReference type="EC" id="2.5.1.31" evidence="2"/>
<dbReference type="Pfam" id="PF01255">
    <property type="entry name" value="Prenyltransf"/>
    <property type="match status" value="1"/>
</dbReference>
<reference evidence="3 4" key="1">
    <citation type="submission" date="2019-02" db="EMBL/GenBank/DDBJ databases">
        <title>Halieaceae_genomes.</title>
        <authorList>
            <person name="Li S.-H."/>
        </authorList>
    </citation>
    <scope>NUCLEOTIDE SEQUENCE [LARGE SCALE GENOMIC DNA]</scope>
    <source>
        <strain evidence="3 4">JH123</strain>
    </source>
</reference>
<sequence>MTLPASPTGPAPQHIAVIMDGNNRWAKKKGVPGPVGHRAGADVVKPLMYACRDRGIKTLTLFAFSSENWQRPVPEVRALMALLSRYLRREIKELAADGVRIQFIGRRDRLSPRIAKLLEDSERATSHNTESTLVLALDYGGRWDVSEAAASLARDVAAGRLSADDIDETLLSSRMALADKPTPDLCIRTGGEWRLSNFLLWQFAYAELWFTDTLWPDFNVDELDVAIEHFRGRDRRYGARPKVESV</sequence>
<dbReference type="NCBIfam" id="TIGR00055">
    <property type="entry name" value="uppS"/>
    <property type="match status" value="1"/>
</dbReference>
<dbReference type="PANTHER" id="PTHR10291">
    <property type="entry name" value="DEHYDRODOLICHYL DIPHOSPHATE SYNTHASE FAMILY MEMBER"/>
    <property type="match status" value="1"/>
</dbReference>
<evidence type="ECO:0000256" key="1">
    <source>
        <dbReference type="ARBA" id="ARBA00022679"/>
    </source>
</evidence>
<evidence type="ECO:0000313" key="4">
    <source>
        <dbReference type="Proteomes" id="UP001317963"/>
    </source>
</evidence>
<gene>
    <name evidence="2 3" type="primary">uppS</name>
    <name evidence="3" type="ORF">E0F26_11660</name>
</gene>
<dbReference type="PROSITE" id="PS01066">
    <property type="entry name" value="UPP_SYNTHASE"/>
    <property type="match status" value="1"/>
</dbReference>
<feature type="binding site" evidence="2">
    <location>
        <position position="25"/>
    </location>
    <ligand>
        <name>substrate</name>
    </ligand>
</feature>
<feature type="binding site" evidence="2">
    <location>
        <begin position="21"/>
        <end position="24"/>
    </location>
    <ligand>
        <name>substrate</name>
    </ligand>
</feature>